<accession>A0AA89BIP6</accession>
<proteinExistence type="predicted"/>
<dbReference type="PANTHER" id="PTHR46758">
    <property type="entry name" value="MYND DOMAIN-CONTAINING"/>
    <property type="match status" value="1"/>
</dbReference>
<organism evidence="1 2">
    <name type="scientific">Escallonia herrerae</name>
    <dbReference type="NCBI Taxonomy" id="1293975"/>
    <lineage>
        <taxon>Eukaryota</taxon>
        <taxon>Viridiplantae</taxon>
        <taxon>Streptophyta</taxon>
        <taxon>Embryophyta</taxon>
        <taxon>Tracheophyta</taxon>
        <taxon>Spermatophyta</taxon>
        <taxon>Magnoliopsida</taxon>
        <taxon>eudicotyledons</taxon>
        <taxon>Gunneridae</taxon>
        <taxon>Pentapetalae</taxon>
        <taxon>asterids</taxon>
        <taxon>campanulids</taxon>
        <taxon>Escalloniales</taxon>
        <taxon>Escalloniaceae</taxon>
        <taxon>Escallonia</taxon>
    </lineage>
</organism>
<sequence length="169" mass="18471">MAKAVISSHTPALYSLAVIQFNGSDGSKNDKDLRASVALCARATFLGHIDALQELGHCLQDGYGIHQYRPKNSHPNTVTNTVQTPVDPNLIPATRFRHNHRLLDAPGNIHSIYFSFKSHMDTYFDVFGTLPLILPPRPFDIGAVPSTGGPRLGAGRDIGSQKVIWPFKA</sequence>
<gene>
    <name evidence="1" type="ORF">RJ639_001547</name>
</gene>
<dbReference type="AlphaFoldDB" id="A0AA89BIP6"/>
<dbReference type="InterPro" id="IPR044508">
    <property type="entry name" value="At5g50450/At1g67340-like"/>
</dbReference>
<comment type="caution">
    <text evidence="1">The sequence shown here is derived from an EMBL/GenBank/DDBJ whole genome shotgun (WGS) entry which is preliminary data.</text>
</comment>
<dbReference type="EMBL" id="JAVXUP010000018">
    <property type="protein sequence ID" value="KAK3042553.1"/>
    <property type="molecule type" value="Genomic_DNA"/>
</dbReference>
<dbReference type="InterPro" id="IPR011990">
    <property type="entry name" value="TPR-like_helical_dom_sf"/>
</dbReference>
<name>A0AA89BIP6_9ASTE</name>
<protein>
    <submittedName>
        <fullName evidence="1">Uncharacterized protein</fullName>
    </submittedName>
</protein>
<keyword evidence="2" id="KW-1185">Reference proteome</keyword>
<evidence type="ECO:0000313" key="2">
    <source>
        <dbReference type="Proteomes" id="UP001188597"/>
    </source>
</evidence>
<dbReference type="PANTHER" id="PTHR46758:SF2">
    <property type="entry name" value="OJ1485_B09.11 PROTEIN"/>
    <property type="match status" value="1"/>
</dbReference>
<dbReference type="Gene3D" id="1.25.40.10">
    <property type="entry name" value="Tetratricopeptide repeat domain"/>
    <property type="match status" value="1"/>
</dbReference>
<dbReference type="Proteomes" id="UP001188597">
    <property type="component" value="Unassembled WGS sequence"/>
</dbReference>
<reference evidence="1" key="1">
    <citation type="submission" date="2022-12" db="EMBL/GenBank/DDBJ databases">
        <title>Draft genome assemblies for two species of Escallonia (Escalloniales).</title>
        <authorList>
            <person name="Chanderbali A."/>
            <person name="Dervinis C."/>
            <person name="Anghel I."/>
            <person name="Soltis D."/>
            <person name="Soltis P."/>
            <person name="Zapata F."/>
        </authorList>
    </citation>
    <scope>NUCLEOTIDE SEQUENCE</scope>
    <source>
        <strain evidence="1">UCBG64.0493</strain>
        <tissue evidence="1">Leaf</tissue>
    </source>
</reference>
<evidence type="ECO:0000313" key="1">
    <source>
        <dbReference type="EMBL" id="KAK3042553.1"/>
    </source>
</evidence>